<dbReference type="Pfam" id="PF03167">
    <property type="entry name" value="UDG"/>
    <property type="match status" value="1"/>
</dbReference>
<comment type="similarity">
    <text evidence="2">Belongs to the uracil-DNA glycosylase (UDG) superfamily. Type 4 (UDGa) family.</text>
</comment>
<evidence type="ECO:0000256" key="11">
    <source>
        <dbReference type="ARBA" id="ARBA00023204"/>
    </source>
</evidence>
<dbReference type="Proteomes" id="UP000266622">
    <property type="component" value="Unassembled WGS sequence"/>
</dbReference>
<dbReference type="AlphaFoldDB" id="A0A397WSE6"/>
<organism evidence="13 14">
    <name type="scientific">Candidatus Nanoclepta minutus</name>
    <dbReference type="NCBI Taxonomy" id="1940235"/>
    <lineage>
        <taxon>Archaea</taxon>
        <taxon>Nanobdellota</taxon>
        <taxon>Candidatus Nanoclepta</taxon>
    </lineage>
</organism>
<keyword evidence="7" id="KW-0227">DNA damage</keyword>
<evidence type="ECO:0000313" key="13">
    <source>
        <dbReference type="EMBL" id="RIB35596.1"/>
    </source>
</evidence>
<dbReference type="Gene3D" id="3.40.470.10">
    <property type="entry name" value="Uracil-DNA glycosylase-like domain"/>
    <property type="match status" value="1"/>
</dbReference>
<keyword evidence="8" id="KW-0378">Hydrolase</keyword>
<dbReference type="GO" id="GO:0006281">
    <property type="term" value="P:DNA repair"/>
    <property type="evidence" value="ECO:0007669"/>
    <property type="project" value="UniProtKB-KW"/>
</dbReference>
<keyword evidence="6" id="KW-0479">Metal-binding</keyword>
<evidence type="ECO:0000256" key="2">
    <source>
        <dbReference type="ARBA" id="ARBA00006521"/>
    </source>
</evidence>
<dbReference type="EMBL" id="MWMI01000001">
    <property type="protein sequence ID" value="RIB35596.1"/>
    <property type="molecule type" value="Genomic_DNA"/>
</dbReference>
<dbReference type="InterPro" id="IPR053423">
    <property type="entry name" value="Type-4_UDG"/>
</dbReference>
<sequence length="214" mass="25248">MDKGEEIEKINREINQCKRCPLYQSKINYVPGEGDPSSEIMFIGEAPGREEDKQGRPFVGNAGKYLTETIEKILEIKREDIFITNVLKCRPPNNRDPKEEEIEACSIWLIRQIETIKPRIIVTLGRHSSKFIFSYFGLEFTNIMNERGKIRKVRKWDKDVYIIPTLHPAAVLYHQNWRELFEKDFNTIRSVIEGKYKNKRTSILDYFNEDKESN</sequence>
<keyword evidence="11" id="KW-0234">DNA repair</keyword>
<evidence type="ECO:0000256" key="9">
    <source>
        <dbReference type="ARBA" id="ARBA00023004"/>
    </source>
</evidence>
<dbReference type="InterPro" id="IPR036895">
    <property type="entry name" value="Uracil-DNA_glycosylase-like_sf"/>
</dbReference>
<evidence type="ECO:0000256" key="5">
    <source>
        <dbReference type="ARBA" id="ARBA00022485"/>
    </source>
</evidence>
<name>A0A397WSE6_9ARCH</name>
<reference evidence="13 14" key="1">
    <citation type="journal article" date="2018" name="Syst. Appl. Microbiol.">
        <title>A new symbiotic nanoarchaeote (Candidatus Nanoclepta minutus) and its host (Zestosphaera tikiterensis gen. nov., sp. nov.) from a New Zealand hot spring.</title>
        <authorList>
            <person name="St John E."/>
            <person name="Liu Y."/>
            <person name="Podar M."/>
            <person name="Stott M.B."/>
            <person name="Meneghin J."/>
            <person name="Chen Z."/>
            <person name="Lagutin K."/>
            <person name="Mitchell K."/>
            <person name="Reysenbach A.L."/>
        </authorList>
    </citation>
    <scope>NUCLEOTIDE SEQUENCE [LARGE SCALE GENOMIC DNA]</scope>
    <source>
        <strain evidence="13">NZ3</strain>
    </source>
</reference>
<dbReference type="GO" id="GO:0051539">
    <property type="term" value="F:4 iron, 4 sulfur cluster binding"/>
    <property type="evidence" value="ECO:0007669"/>
    <property type="project" value="UniProtKB-KW"/>
</dbReference>
<dbReference type="PANTHER" id="PTHR33693">
    <property type="entry name" value="TYPE-5 URACIL-DNA GLYCOSYLASE"/>
    <property type="match status" value="1"/>
</dbReference>
<comment type="catalytic activity">
    <reaction evidence="1">
        <text>Hydrolyzes single-stranded DNA or mismatched double-stranded DNA and polynucleotides, releasing free uracil.</text>
        <dbReference type="EC" id="3.2.2.27"/>
    </reaction>
</comment>
<evidence type="ECO:0000256" key="3">
    <source>
        <dbReference type="ARBA" id="ARBA00012030"/>
    </source>
</evidence>
<dbReference type="InterPro" id="IPR051536">
    <property type="entry name" value="UDG_Type-4/5"/>
</dbReference>
<dbReference type="PANTHER" id="PTHR33693:SF1">
    <property type="entry name" value="TYPE-4 URACIL-DNA GLYCOSYLASE"/>
    <property type="match status" value="1"/>
</dbReference>
<dbReference type="SMART" id="SM00987">
    <property type="entry name" value="UreE_C"/>
    <property type="match status" value="1"/>
</dbReference>
<dbReference type="InterPro" id="IPR005273">
    <property type="entry name" value="Ura-DNA_glyco_family4"/>
</dbReference>
<feature type="domain" description="Uracil-DNA glycosylase-like" evidence="12">
    <location>
        <begin position="31"/>
        <end position="189"/>
    </location>
</feature>
<evidence type="ECO:0000256" key="7">
    <source>
        <dbReference type="ARBA" id="ARBA00022763"/>
    </source>
</evidence>
<evidence type="ECO:0000256" key="6">
    <source>
        <dbReference type="ARBA" id="ARBA00022723"/>
    </source>
</evidence>
<proteinExistence type="inferred from homology"/>
<evidence type="ECO:0000256" key="8">
    <source>
        <dbReference type="ARBA" id="ARBA00022801"/>
    </source>
</evidence>
<dbReference type="InterPro" id="IPR005122">
    <property type="entry name" value="Uracil-DNA_glycosylase-like"/>
</dbReference>
<dbReference type="GO" id="GO:0004844">
    <property type="term" value="F:uracil DNA N-glycosylase activity"/>
    <property type="evidence" value="ECO:0007669"/>
    <property type="project" value="UniProtKB-EC"/>
</dbReference>
<gene>
    <name evidence="13" type="ORF">BXU00_00625</name>
</gene>
<keyword evidence="10" id="KW-0411">Iron-sulfur</keyword>
<evidence type="ECO:0000313" key="14">
    <source>
        <dbReference type="Proteomes" id="UP000266622"/>
    </source>
</evidence>
<dbReference type="CDD" id="cd10030">
    <property type="entry name" value="UDG-F4_TTUDGA_SPO1dp_like"/>
    <property type="match status" value="1"/>
</dbReference>
<accession>A0A397WSE6</accession>
<dbReference type="NCBIfam" id="TIGR00758">
    <property type="entry name" value="UDG_fam4"/>
    <property type="match status" value="1"/>
</dbReference>
<dbReference type="SMART" id="SM00986">
    <property type="entry name" value="UDG"/>
    <property type="match status" value="1"/>
</dbReference>
<evidence type="ECO:0000256" key="4">
    <source>
        <dbReference type="ARBA" id="ARBA00019403"/>
    </source>
</evidence>
<dbReference type="GO" id="GO:0046872">
    <property type="term" value="F:metal ion binding"/>
    <property type="evidence" value="ECO:0007669"/>
    <property type="project" value="UniProtKB-KW"/>
</dbReference>
<dbReference type="NCBIfam" id="NF040953">
    <property type="entry name" value="Arch_udg"/>
    <property type="match status" value="1"/>
</dbReference>
<protein>
    <recommendedName>
        <fullName evidence="4">Type-4 uracil-DNA glycosylase</fullName>
        <ecNumber evidence="3">3.2.2.27</ecNumber>
    </recommendedName>
</protein>
<evidence type="ECO:0000256" key="10">
    <source>
        <dbReference type="ARBA" id="ARBA00023014"/>
    </source>
</evidence>
<evidence type="ECO:0000256" key="1">
    <source>
        <dbReference type="ARBA" id="ARBA00001400"/>
    </source>
</evidence>
<comment type="caution">
    <text evidence="13">The sequence shown here is derived from an EMBL/GenBank/DDBJ whole genome shotgun (WGS) entry which is preliminary data.</text>
</comment>
<keyword evidence="5" id="KW-0004">4Fe-4S</keyword>
<dbReference type="SUPFAM" id="SSF52141">
    <property type="entry name" value="Uracil-DNA glycosylase-like"/>
    <property type="match status" value="1"/>
</dbReference>
<evidence type="ECO:0000259" key="12">
    <source>
        <dbReference type="SMART" id="SM00986"/>
    </source>
</evidence>
<keyword evidence="9" id="KW-0408">Iron</keyword>
<dbReference type="EC" id="3.2.2.27" evidence="3"/>